<accession>A0AA38NXN6</accession>
<protein>
    <submittedName>
        <fullName evidence="2">Uncharacterized protein</fullName>
    </submittedName>
</protein>
<dbReference type="AlphaFoldDB" id="A0AA38NXN6"/>
<dbReference type="InterPro" id="IPR046521">
    <property type="entry name" value="DUF6698"/>
</dbReference>
<reference evidence="2" key="1">
    <citation type="submission" date="2022-08" db="EMBL/GenBank/DDBJ databases">
        <authorList>
            <consortium name="DOE Joint Genome Institute"/>
            <person name="Min B."/>
            <person name="Riley R."/>
            <person name="Sierra-Patev S."/>
            <person name="Naranjo-Ortiz M."/>
            <person name="Looney B."/>
            <person name="Konkel Z."/>
            <person name="Slot J.C."/>
            <person name="Sakamoto Y."/>
            <person name="Steenwyk J.L."/>
            <person name="Rokas A."/>
            <person name="Carro J."/>
            <person name="Camarero S."/>
            <person name="Ferreira P."/>
            <person name="Molpeceres G."/>
            <person name="Ruiz-Duenas F.J."/>
            <person name="Serrano A."/>
            <person name="Henrissat B."/>
            <person name="Drula E."/>
            <person name="Hughes K.W."/>
            <person name="Mata J.L."/>
            <person name="Ishikawa N.K."/>
            <person name="Vargas-Isla R."/>
            <person name="Ushijima S."/>
            <person name="Smith C.A."/>
            <person name="Ahrendt S."/>
            <person name="Andreopoulos W."/>
            <person name="He G."/>
            <person name="Labutti K."/>
            <person name="Lipzen A."/>
            <person name="Ng V."/>
            <person name="Sandor L."/>
            <person name="Barry K."/>
            <person name="Martinez A.T."/>
            <person name="Xiao Y."/>
            <person name="Gibbons J.G."/>
            <person name="Terashima K."/>
            <person name="Hibbett D.S."/>
            <person name="Grigoriev I.V."/>
        </authorList>
    </citation>
    <scope>NUCLEOTIDE SEQUENCE</scope>
    <source>
        <strain evidence="2">TFB9207</strain>
    </source>
</reference>
<feature type="region of interest" description="Disordered" evidence="1">
    <location>
        <begin position="143"/>
        <end position="164"/>
    </location>
</feature>
<feature type="region of interest" description="Disordered" evidence="1">
    <location>
        <begin position="252"/>
        <end position="301"/>
    </location>
</feature>
<comment type="caution">
    <text evidence="2">The sequence shown here is derived from an EMBL/GenBank/DDBJ whole genome shotgun (WGS) entry which is preliminary data.</text>
</comment>
<gene>
    <name evidence="2" type="ORF">F5878DRAFT_666495</name>
</gene>
<keyword evidence="3" id="KW-1185">Reference proteome</keyword>
<evidence type="ECO:0000313" key="2">
    <source>
        <dbReference type="EMBL" id="KAJ3832522.1"/>
    </source>
</evidence>
<dbReference type="Proteomes" id="UP001163846">
    <property type="component" value="Unassembled WGS sequence"/>
</dbReference>
<dbReference type="EMBL" id="MU806932">
    <property type="protein sequence ID" value="KAJ3832522.1"/>
    <property type="molecule type" value="Genomic_DNA"/>
</dbReference>
<sequence>MSFVGEELNKEIRRINQTRLVEFRAKSRAQADVTSDTSQAATSITQPLPVLTLLDEFRTNTRDNRGLQNDIAGRLLCPVEFNWDDPVVCAAVRAFNSDYDFAISARPRCFYKDEMFDVNNPDNGYLQSYLLVQVYRLIFTSPSSTKDQPEDVENLPTSKKKKTGANCRGNVAQIIHMSEVKPRSIAYAAIHLHFALTDAPYWHPSYHGFNYLDLWNFIVDFFEDPEDEEQEKRSKELLDWWNNRIFEGTRSAANSRGTKMISRKQDAAKQSRRSAPLHNVSTNGAAAGQASGSGNVPAGRA</sequence>
<proteinExistence type="predicted"/>
<name>A0AA38NXN6_9AGAR</name>
<organism evidence="2 3">
    <name type="scientific">Lentinula raphanica</name>
    <dbReference type="NCBI Taxonomy" id="153919"/>
    <lineage>
        <taxon>Eukaryota</taxon>
        <taxon>Fungi</taxon>
        <taxon>Dikarya</taxon>
        <taxon>Basidiomycota</taxon>
        <taxon>Agaricomycotina</taxon>
        <taxon>Agaricomycetes</taxon>
        <taxon>Agaricomycetidae</taxon>
        <taxon>Agaricales</taxon>
        <taxon>Marasmiineae</taxon>
        <taxon>Omphalotaceae</taxon>
        <taxon>Lentinula</taxon>
    </lineage>
</organism>
<evidence type="ECO:0000256" key="1">
    <source>
        <dbReference type="SAM" id="MobiDB-lite"/>
    </source>
</evidence>
<evidence type="ECO:0000313" key="3">
    <source>
        <dbReference type="Proteomes" id="UP001163846"/>
    </source>
</evidence>
<dbReference type="Pfam" id="PF20414">
    <property type="entry name" value="DUF6698"/>
    <property type="match status" value="1"/>
</dbReference>
<feature type="compositionally biased region" description="Low complexity" evidence="1">
    <location>
        <begin position="284"/>
        <end position="294"/>
    </location>
</feature>